<feature type="region of interest" description="Disordered" evidence="1">
    <location>
        <begin position="255"/>
        <end position="276"/>
    </location>
</feature>
<dbReference type="PANTHER" id="PTHR42850:SF4">
    <property type="entry name" value="ZINC-DEPENDENT ENDOPOLYPHOSPHATASE"/>
    <property type="match status" value="1"/>
</dbReference>
<dbReference type="RefSeq" id="XP_033605764.1">
    <property type="nucleotide sequence ID" value="XM_033745141.1"/>
</dbReference>
<dbReference type="GO" id="GO:0016791">
    <property type="term" value="F:phosphatase activity"/>
    <property type="evidence" value="ECO:0007669"/>
    <property type="project" value="TreeGrafter"/>
</dbReference>
<dbReference type="GeneID" id="54486195"/>
<feature type="compositionally biased region" description="Pro residues" evidence="1">
    <location>
        <begin position="28"/>
        <end position="38"/>
    </location>
</feature>
<dbReference type="GO" id="GO:0005737">
    <property type="term" value="C:cytoplasm"/>
    <property type="evidence" value="ECO:0007669"/>
    <property type="project" value="TreeGrafter"/>
</dbReference>
<reference evidence="3" key="1">
    <citation type="journal article" date="2020" name="Stud. Mycol.">
        <title>101 Dothideomycetes genomes: a test case for predicting lifestyles and emergence of pathogens.</title>
        <authorList>
            <person name="Haridas S."/>
            <person name="Albert R."/>
            <person name="Binder M."/>
            <person name="Bloem J."/>
            <person name="Labutti K."/>
            <person name="Salamov A."/>
            <person name="Andreopoulos B."/>
            <person name="Baker S."/>
            <person name="Barry K."/>
            <person name="Bills G."/>
            <person name="Bluhm B."/>
            <person name="Cannon C."/>
            <person name="Castanera R."/>
            <person name="Culley D."/>
            <person name="Daum C."/>
            <person name="Ezra D."/>
            <person name="Gonzalez J."/>
            <person name="Henrissat B."/>
            <person name="Kuo A."/>
            <person name="Liang C."/>
            <person name="Lipzen A."/>
            <person name="Lutzoni F."/>
            <person name="Magnuson J."/>
            <person name="Mondo S."/>
            <person name="Nolan M."/>
            <person name="Ohm R."/>
            <person name="Pangilinan J."/>
            <person name="Park H.-J."/>
            <person name="Ramirez L."/>
            <person name="Alfaro M."/>
            <person name="Sun H."/>
            <person name="Tritt A."/>
            <person name="Yoshinaga Y."/>
            <person name="Zwiers L.-H."/>
            <person name="Turgeon B."/>
            <person name="Goodwin S."/>
            <person name="Spatafora J."/>
            <person name="Crous P."/>
            <person name="Grigoriev I."/>
        </authorList>
    </citation>
    <scope>NUCLEOTIDE SEQUENCE</scope>
    <source>
        <strain evidence="3">CBS 121739</strain>
    </source>
</reference>
<evidence type="ECO:0000313" key="4">
    <source>
        <dbReference type="Proteomes" id="UP000799437"/>
    </source>
</evidence>
<dbReference type="OrthoDB" id="10267127at2759"/>
<organism evidence="3 4">
    <name type="scientific">Pseudovirgaria hyperparasitica</name>
    <dbReference type="NCBI Taxonomy" id="470096"/>
    <lineage>
        <taxon>Eukaryota</taxon>
        <taxon>Fungi</taxon>
        <taxon>Dikarya</taxon>
        <taxon>Ascomycota</taxon>
        <taxon>Pezizomycotina</taxon>
        <taxon>Dothideomycetes</taxon>
        <taxon>Dothideomycetes incertae sedis</taxon>
        <taxon>Acrospermales</taxon>
        <taxon>Acrospermaceae</taxon>
        <taxon>Pseudovirgaria</taxon>
    </lineage>
</organism>
<sequence>MLPTYKTPDGSSQSDRSRGPYQNTFAPAPAPAPPPTPSYPQSTHRPLIDSITNEWRKDPHAYDSSSLDAEEKQWIWEKSAWSERTRVLRKLSPKRVPRRIQRYMCIYCILVLVAWASWETTFRASWHEWKELRWGFDPNNADVVGSNKAVDFDGLIKVKKLDSHLVPGEHEGTGARKRLVVVGDVHGCKEELVKLLAKVSFDRTTDHLIFTGDLISKGPDSVGVVQLARDLGASSVRGNHEDKVLLALKAHEDSITSSTSSHPNYDIPEDPDDPSHNSKALALAKTFSKSEIAWLQECPVILNIGPIPGMGDVSVVHAGLAVSTHLEHISLESQDPYLCMNMRTVNLKTRLPTPAHDGVCWAKIWNYAQKQRKLEERQTVIYGHDSQRGLGLKKYTKGLDTDCVKGGKLTALVITAGKKGGYVRQDTYSVHCGTYWGKAE</sequence>
<evidence type="ECO:0000313" key="3">
    <source>
        <dbReference type="EMBL" id="KAF2763313.1"/>
    </source>
</evidence>
<gene>
    <name evidence="3" type="ORF">EJ05DRAFT_482126</name>
</gene>
<name>A0A6A6WMD6_9PEZI</name>
<dbReference type="Pfam" id="PF00149">
    <property type="entry name" value="Metallophos"/>
    <property type="match status" value="1"/>
</dbReference>
<dbReference type="Proteomes" id="UP000799437">
    <property type="component" value="Unassembled WGS sequence"/>
</dbReference>
<feature type="compositionally biased region" description="Polar residues" evidence="1">
    <location>
        <begin position="9"/>
        <end position="25"/>
    </location>
</feature>
<feature type="domain" description="Calcineurin-like phosphoesterase" evidence="2">
    <location>
        <begin position="178"/>
        <end position="321"/>
    </location>
</feature>
<dbReference type="AlphaFoldDB" id="A0A6A6WMD6"/>
<dbReference type="SUPFAM" id="SSF56300">
    <property type="entry name" value="Metallo-dependent phosphatases"/>
    <property type="match status" value="1"/>
</dbReference>
<accession>A0A6A6WMD6</accession>
<dbReference type="GO" id="GO:0000298">
    <property type="term" value="F:endopolyphosphatase activity"/>
    <property type="evidence" value="ECO:0007669"/>
    <property type="project" value="TreeGrafter"/>
</dbReference>
<dbReference type="PANTHER" id="PTHR42850">
    <property type="entry name" value="METALLOPHOSPHOESTERASE"/>
    <property type="match status" value="1"/>
</dbReference>
<dbReference type="InterPro" id="IPR029052">
    <property type="entry name" value="Metallo-depent_PP-like"/>
</dbReference>
<dbReference type="CDD" id="cd00144">
    <property type="entry name" value="MPP_PPP_family"/>
    <property type="match status" value="1"/>
</dbReference>
<dbReference type="InterPro" id="IPR050126">
    <property type="entry name" value="Ap4A_hydrolase"/>
</dbReference>
<dbReference type="InterPro" id="IPR004843">
    <property type="entry name" value="Calcineurin-like_PHP"/>
</dbReference>
<dbReference type="GO" id="GO:0006798">
    <property type="term" value="P:polyphosphate catabolic process"/>
    <property type="evidence" value="ECO:0007669"/>
    <property type="project" value="TreeGrafter"/>
</dbReference>
<keyword evidence="4" id="KW-1185">Reference proteome</keyword>
<protein>
    <submittedName>
        <fullName evidence="3">Metallo-dependent phosphatase</fullName>
    </submittedName>
</protein>
<proteinExistence type="predicted"/>
<dbReference type="EMBL" id="ML996565">
    <property type="protein sequence ID" value="KAF2763313.1"/>
    <property type="molecule type" value="Genomic_DNA"/>
</dbReference>
<feature type="region of interest" description="Disordered" evidence="1">
    <location>
        <begin position="1"/>
        <end position="44"/>
    </location>
</feature>
<evidence type="ECO:0000259" key="2">
    <source>
        <dbReference type="Pfam" id="PF00149"/>
    </source>
</evidence>
<evidence type="ECO:0000256" key="1">
    <source>
        <dbReference type="SAM" id="MobiDB-lite"/>
    </source>
</evidence>
<dbReference type="Gene3D" id="3.60.21.10">
    <property type="match status" value="1"/>
</dbReference>